<dbReference type="KEGG" id="ppd:Ppro_0713"/>
<dbReference type="PANTHER" id="PTHR44591">
    <property type="entry name" value="STRESS RESPONSE REGULATOR PROTEIN 1"/>
    <property type="match status" value="1"/>
</dbReference>
<feature type="domain" description="Response regulatory" evidence="4">
    <location>
        <begin position="4"/>
        <end position="120"/>
    </location>
</feature>
<dbReference type="Gene3D" id="3.40.50.2300">
    <property type="match status" value="1"/>
</dbReference>
<sequence>MSTKILLADDSITIQKVIGIIFGSEEYALTVVDNGKAALDRALEVIPDILLIDALMPGMSGYEVCQRVREIPELAAKPILLLTGSFEPFDETKARECGADDFIAKPFESQQIINKVTELCERSALRSFEPLETPPQTASLLQETAPFSPASAEESIVPPNNIWDAFTTSPEEAATPPLVGLEQTSFAVPEPEPIASPWVPIDEKSFQFEEETAADVTTTTYGEPSPVNEFSFADTPFTEPAASVAEPAIAPEIPAVSASTAPADAQHPATATAVTEEQVRAAIASMSKEVIERIVWEIVPDLAETMIREAIQRIREGVHDS</sequence>
<dbReference type="OrthoDB" id="9790791at2"/>
<dbReference type="AlphaFoldDB" id="A1ALX4"/>
<dbReference type="EMBL" id="CP000482">
    <property type="protein sequence ID" value="ABK98344.1"/>
    <property type="molecule type" value="Genomic_DNA"/>
</dbReference>
<dbReference type="InterPro" id="IPR011006">
    <property type="entry name" value="CheY-like_superfamily"/>
</dbReference>
<dbReference type="Proteomes" id="UP000006732">
    <property type="component" value="Chromosome"/>
</dbReference>
<feature type="modified residue" description="4-aspartylphosphate" evidence="3">
    <location>
        <position position="53"/>
    </location>
</feature>
<proteinExistence type="predicted"/>
<dbReference type="SMART" id="SM00448">
    <property type="entry name" value="REC"/>
    <property type="match status" value="1"/>
</dbReference>
<dbReference type="PROSITE" id="PS50110">
    <property type="entry name" value="RESPONSE_REGULATORY"/>
    <property type="match status" value="1"/>
</dbReference>
<gene>
    <name evidence="5" type="ordered locus">Ppro_0713</name>
</gene>
<evidence type="ECO:0000256" key="3">
    <source>
        <dbReference type="PROSITE-ProRule" id="PRU00169"/>
    </source>
</evidence>
<evidence type="ECO:0000259" key="4">
    <source>
        <dbReference type="PROSITE" id="PS50110"/>
    </source>
</evidence>
<dbReference type="InterPro" id="IPR001789">
    <property type="entry name" value="Sig_transdc_resp-reg_receiver"/>
</dbReference>
<keyword evidence="6" id="KW-1185">Reference proteome</keyword>
<dbReference type="Pfam" id="PF00072">
    <property type="entry name" value="Response_reg"/>
    <property type="match status" value="1"/>
</dbReference>
<protein>
    <submittedName>
        <fullName evidence="5">Response regulator receiver protein</fullName>
    </submittedName>
</protein>
<dbReference type="STRING" id="338966.Ppro_0713"/>
<dbReference type="PANTHER" id="PTHR44591:SF14">
    <property type="entry name" value="PROTEIN PILG"/>
    <property type="match status" value="1"/>
</dbReference>
<evidence type="ECO:0000256" key="1">
    <source>
        <dbReference type="ARBA" id="ARBA00022553"/>
    </source>
</evidence>
<dbReference type="RefSeq" id="WP_011734656.1">
    <property type="nucleotide sequence ID" value="NC_008609.1"/>
</dbReference>
<dbReference type="SUPFAM" id="SSF52172">
    <property type="entry name" value="CheY-like"/>
    <property type="match status" value="1"/>
</dbReference>
<reference evidence="5 6" key="1">
    <citation type="submission" date="2006-10" db="EMBL/GenBank/DDBJ databases">
        <title>Complete sequence of chromosome of Pelobacter propionicus DSM 2379.</title>
        <authorList>
            <consortium name="US DOE Joint Genome Institute"/>
            <person name="Copeland A."/>
            <person name="Lucas S."/>
            <person name="Lapidus A."/>
            <person name="Barry K."/>
            <person name="Detter J.C."/>
            <person name="Glavina del Rio T."/>
            <person name="Hammon N."/>
            <person name="Israni S."/>
            <person name="Dalin E."/>
            <person name="Tice H."/>
            <person name="Pitluck S."/>
            <person name="Saunders E."/>
            <person name="Brettin T."/>
            <person name="Bruce D."/>
            <person name="Han C."/>
            <person name="Tapia R."/>
            <person name="Schmutz J."/>
            <person name="Larimer F."/>
            <person name="Land M."/>
            <person name="Hauser L."/>
            <person name="Kyrpides N."/>
            <person name="Kim E."/>
            <person name="Lovley D."/>
            <person name="Richardson P."/>
        </authorList>
    </citation>
    <scope>NUCLEOTIDE SEQUENCE [LARGE SCALE GENOMIC DNA]</scope>
    <source>
        <strain evidence="6">DSM 2379 / NBRC 103807 / OttBd1</strain>
    </source>
</reference>
<evidence type="ECO:0000313" key="6">
    <source>
        <dbReference type="Proteomes" id="UP000006732"/>
    </source>
</evidence>
<accession>A1ALX4</accession>
<evidence type="ECO:0000256" key="2">
    <source>
        <dbReference type="ARBA" id="ARBA00023012"/>
    </source>
</evidence>
<dbReference type="HOGENOM" id="CLU_039039_0_0_7"/>
<dbReference type="GO" id="GO:0000160">
    <property type="term" value="P:phosphorelay signal transduction system"/>
    <property type="evidence" value="ECO:0007669"/>
    <property type="project" value="UniProtKB-KW"/>
</dbReference>
<keyword evidence="2" id="KW-0902">Two-component regulatory system</keyword>
<evidence type="ECO:0000313" key="5">
    <source>
        <dbReference type="EMBL" id="ABK98344.1"/>
    </source>
</evidence>
<dbReference type="InterPro" id="IPR050595">
    <property type="entry name" value="Bact_response_regulator"/>
</dbReference>
<dbReference type="eggNOG" id="COG0745">
    <property type="taxonomic scope" value="Bacteria"/>
</dbReference>
<keyword evidence="1 3" id="KW-0597">Phosphoprotein</keyword>
<name>A1ALX4_PELPD</name>
<organism evidence="5 6">
    <name type="scientific">Pelobacter propionicus (strain DSM 2379 / NBRC 103807 / OttBd1)</name>
    <dbReference type="NCBI Taxonomy" id="338966"/>
    <lineage>
        <taxon>Bacteria</taxon>
        <taxon>Pseudomonadati</taxon>
        <taxon>Thermodesulfobacteriota</taxon>
        <taxon>Desulfuromonadia</taxon>
        <taxon>Desulfuromonadales</taxon>
        <taxon>Desulfuromonadaceae</taxon>
        <taxon>Pelobacter</taxon>
    </lineage>
</organism>